<evidence type="ECO:0000313" key="1">
    <source>
        <dbReference type="EMBL" id="UJO20768.1"/>
    </source>
</evidence>
<dbReference type="GeneID" id="71990967"/>
<dbReference type="AlphaFoldDB" id="A0A9Q8USG2"/>
<dbReference type="KEGG" id="ffu:CLAFUR5_11089"/>
<dbReference type="Proteomes" id="UP000756132">
    <property type="component" value="Chromosome 8"/>
</dbReference>
<proteinExistence type="predicted"/>
<dbReference type="RefSeq" id="XP_047765134.1">
    <property type="nucleotide sequence ID" value="XM_047910237.1"/>
</dbReference>
<gene>
    <name evidence="1" type="ORF">CLAFUR5_11089</name>
</gene>
<reference evidence="1" key="2">
    <citation type="journal article" date="2022" name="Microb. Genom.">
        <title>A chromosome-scale genome assembly of the tomato pathogen Cladosporium fulvum reveals a compartmentalized genome architecture and the presence of a dispensable chromosome.</title>
        <authorList>
            <person name="Zaccaron A.Z."/>
            <person name="Chen L.H."/>
            <person name="Samaras A."/>
            <person name="Stergiopoulos I."/>
        </authorList>
    </citation>
    <scope>NUCLEOTIDE SEQUENCE</scope>
    <source>
        <strain evidence="1">Race5_Kim</strain>
    </source>
</reference>
<organism evidence="1 2">
    <name type="scientific">Passalora fulva</name>
    <name type="common">Tomato leaf mold</name>
    <name type="synonym">Cladosporium fulvum</name>
    <dbReference type="NCBI Taxonomy" id="5499"/>
    <lineage>
        <taxon>Eukaryota</taxon>
        <taxon>Fungi</taxon>
        <taxon>Dikarya</taxon>
        <taxon>Ascomycota</taxon>
        <taxon>Pezizomycotina</taxon>
        <taxon>Dothideomycetes</taxon>
        <taxon>Dothideomycetidae</taxon>
        <taxon>Mycosphaerellales</taxon>
        <taxon>Mycosphaerellaceae</taxon>
        <taxon>Fulvia</taxon>
    </lineage>
</organism>
<reference evidence="1" key="1">
    <citation type="submission" date="2021-12" db="EMBL/GenBank/DDBJ databases">
        <authorList>
            <person name="Zaccaron A."/>
            <person name="Stergiopoulos I."/>
        </authorList>
    </citation>
    <scope>NUCLEOTIDE SEQUENCE</scope>
    <source>
        <strain evidence="1">Race5_Kim</strain>
    </source>
</reference>
<sequence>MSSVLADTQRAFVQFKDHAAPLFLILVHDSPTTEAVDIASKLCMSEVEGVESEKERMMTACAVLPAPPR</sequence>
<protein>
    <submittedName>
        <fullName evidence="1">Uncharacterized protein</fullName>
    </submittedName>
</protein>
<evidence type="ECO:0000313" key="2">
    <source>
        <dbReference type="Proteomes" id="UP000756132"/>
    </source>
</evidence>
<name>A0A9Q8USG2_PASFU</name>
<dbReference type="EMBL" id="CP090170">
    <property type="protein sequence ID" value="UJO20768.1"/>
    <property type="molecule type" value="Genomic_DNA"/>
</dbReference>
<accession>A0A9Q8USG2</accession>
<keyword evidence="2" id="KW-1185">Reference proteome</keyword>